<dbReference type="AlphaFoldDB" id="A0A2N3MZC1"/>
<organism evidence="2 3">
    <name type="scientific">Lomentospora prolificans</name>
    <dbReference type="NCBI Taxonomy" id="41688"/>
    <lineage>
        <taxon>Eukaryota</taxon>
        <taxon>Fungi</taxon>
        <taxon>Dikarya</taxon>
        <taxon>Ascomycota</taxon>
        <taxon>Pezizomycotina</taxon>
        <taxon>Sordariomycetes</taxon>
        <taxon>Hypocreomycetidae</taxon>
        <taxon>Microascales</taxon>
        <taxon>Microascaceae</taxon>
        <taxon>Lomentospora</taxon>
    </lineage>
</organism>
<comment type="caution">
    <text evidence="2">The sequence shown here is derived from an EMBL/GenBank/DDBJ whole genome shotgun (WGS) entry which is preliminary data.</text>
</comment>
<dbReference type="Proteomes" id="UP000233524">
    <property type="component" value="Unassembled WGS sequence"/>
</dbReference>
<evidence type="ECO:0000313" key="2">
    <source>
        <dbReference type="EMBL" id="PKS05519.1"/>
    </source>
</evidence>
<dbReference type="OrthoDB" id="408532at2759"/>
<dbReference type="InterPro" id="IPR013783">
    <property type="entry name" value="Ig-like_fold"/>
</dbReference>
<sequence>MAAGSEDGAYLPILLHWNWLECEGQVTPTHVFSAADEAQLFLNDKSLGKIKKEASNYCFRWDDVKYEPGVL</sequence>
<dbReference type="STRING" id="41688.A0A2N3MZC1"/>
<evidence type="ECO:0000313" key="3">
    <source>
        <dbReference type="Proteomes" id="UP000233524"/>
    </source>
</evidence>
<name>A0A2N3MZC1_9PEZI</name>
<reference evidence="2 3" key="1">
    <citation type="journal article" date="2017" name="G3 (Bethesda)">
        <title>First Draft Genome Sequence of the Pathogenic Fungus Lomentospora prolificans (Formerly Scedosporium prolificans).</title>
        <authorList>
            <person name="Luo R."/>
            <person name="Zimin A."/>
            <person name="Workman R."/>
            <person name="Fan Y."/>
            <person name="Pertea G."/>
            <person name="Grossman N."/>
            <person name="Wear M.P."/>
            <person name="Jia B."/>
            <person name="Miller H."/>
            <person name="Casadevall A."/>
            <person name="Timp W."/>
            <person name="Zhang S.X."/>
            <person name="Salzberg S.L."/>
        </authorList>
    </citation>
    <scope>NUCLEOTIDE SEQUENCE [LARGE SCALE GENOMIC DNA]</scope>
    <source>
        <strain evidence="2 3">JHH-5317</strain>
    </source>
</reference>
<dbReference type="Pfam" id="PF16355">
    <property type="entry name" value="DUF4982"/>
    <property type="match status" value="1"/>
</dbReference>
<dbReference type="InParanoid" id="A0A2N3MZC1"/>
<gene>
    <name evidence="2" type="ORF">jhhlp_008210</name>
</gene>
<accession>A0A2N3MZC1</accession>
<keyword evidence="3" id="KW-1185">Reference proteome</keyword>
<feature type="domain" description="DUF4982" evidence="1">
    <location>
        <begin position="24"/>
        <end position="71"/>
    </location>
</feature>
<protein>
    <recommendedName>
        <fullName evidence="1">DUF4982 domain-containing protein</fullName>
    </recommendedName>
</protein>
<dbReference type="VEuPathDB" id="FungiDB:jhhlp_008210"/>
<dbReference type="InterPro" id="IPR032311">
    <property type="entry name" value="DUF4982"/>
</dbReference>
<dbReference type="Gene3D" id="2.60.40.10">
    <property type="entry name" value="Immunoglobulins"/>
    <property type="match status" value="1"/>
</dbReference>
<evidence type="ECO:0000259" key="1">
    <source>
        <dbReference type="Pfam" id="PF16355"/>
    </source>
</evidence>
<proteinExistence type="predicted"/>
<dbReference type="EMBL" id="NLAX01001588">
    <property type="protein sequence ID" value="PKS05519.1"/>
    <property type="molecule type" value="Genomic_DNA"/>
</dbReference>